<organism evidence="1">
    <name type="scientific">Vecturithrix granuli</name>
    <dbReference type="NCBI Taxonomy" id="1499967"/>
    <lineage>
        <taxon>Bacteria</taxon>
        <taxon>Candidatus Moduliflexota</taxon>
        <taxon>Candidatus Vecturitrichia</taxon>
        <taxon>Candidatus Vecturitrichales</taxon>
        <taxon>Candidatus Vecturitrichaceae</taxon>
        <taxon>Candidatus Vecturithrix</taxon>
    </lineage>
</organism>
<protein>
    <submittedName>
        <fullName evidence="1">Uncharacterized protein</fullName>
    </submittedName>
</protein>
<dbReference type="eggNOG" id="ENOG502ZGMU">
    <property type="taxonomic scope" value="Bacteria"/>
</dbReference>
<dbReference type="STRING" id="1499967.U27_05814"/>
<dbReference type="Gene3D" id="2.40.160.10">
    <property type="entry name" value="Porin"/>
    <property type="match status" value="1"/>
</dbReference>
<dbReference type="HOGENOM" id="CLU_732913_0_0_0"/>
<evidence type="ECO:0000313" key="2">
    <source>
        <dbReference type="Proteomes" id="UP000030661"/>
    </source>
</evidence>
<dbReference type="Proteomes" id="UP000030661">
    <property type="component" value="Unassembled WGS sequence"/>
</dbReference>
<accession>A0A081C2N4</accession>
<reference evidence="1" key="1">
    <citation type="journal article" date="2015" name="PeerJ">
        <title>First genomic representation of candidate bacterial phylum KSB3 points to enhanced environmental sensing as a trigger of wastewater bulking.</title>
        <authorList>
            <person name="Sekiguchi Y."/>
            <person name="Ohashi A."/>
            <person name="Parks D.H."/>
            <person name="Yamauchi T."/>
            <person name="Tyson G.W."/>
            <person name="Hugenholtz P."/>
        </authorList>
    </citation>
    <scope>NUCLEOTIDE SEQUENCE [LARGE SCALE GENOMIC DNA]</scope>
</reference>
<dbReference type="EMBL" id="DF820468">
    <property type="protein sequence ID" value="GAK58839.1"/>
    <property type="molecule type" value="Genomic_DNA"/>
</dbReference>
<dbReference type="InterPro" id="IPR023614">
    <property type="entry name" value="Porin_dom_sf"/>
</dbReference>
<name>A0A081C2N4_VECG1</name>
<keyword evidence="2" id="KW-1185">Reference proteome</keyword>
<proteinExistence type="predicted"/>
<sequence length="318" mass="36164">MSFSLSITANPYEQLSIYVQPSYSEGGAEFEEEDVSLDYAFAEWYFSDTFILRIGKVKAPFMLYTEIYDVGTVRPFFFLPQGVYQQLSAEAYKGAGLTGSLFSKEGWELQYDLYGGKLSVQSNPFVNLQTFEFVPVAPVINDLIGGRLSLQTPVTGFNAAISSFAGNFEMDNPILSLDEHYVIVGPSLEYVSENWKICSEYLTQIDSSKISLDSIYLEASYQVTEHWQIAARYENTNVEIEVPPELYYLPSSIYEHQETVLGLNYWLNPNLVFKLSYHIVDGNRFAFPENGEKYLLHTLDGNFEETTHLLLIGTQFSF</sequence>
<dbReference type="SUPFAM" id="SSF56935">
    <property type="entry name" value="Porins"/>
    <property type="match status" value="1"/>
</dbReference>
<gene>
    <name evidence="1" type="ORF">U27_05814</name>
</gene>
<dbReference type="AlphaFoldDB" id="A0A081C2N4"/>
<evidence type="ECO:0000313" key="1">
    <source>
        <dbReference type="EMBL" id="GAK58839.1"/>
    </source>
</evidence>